<evidence type="ECO:0000313" key="1">
    <source>
        <dbReference type="EMBL" id="KSV60590.1"/>
    </source>
</evidence>
<dbReference type="Proteomes" id="UP000054874">
    <property type="component" value="Unassembled WGS sequence"/>
</dbReference>
<dbReference type="InterPro" id="IPR045591">
    <property type="entry name" value="DUF6462"/>
</dbReference>
<gene>
    <name evidence="1" type="ORF">ASU35_05305</name>
</gene>
<dbReference type="Pfam" id="PF20063">
    <property type="entry name" value="DUF6462"/>
    <property type="match status" value="1"/>
</dbReference>
<dbReference type="RefSeq" id="WP_058351307.1">
    <property type="nucleotide sequence ID" value="NZ_CABMMD010000002.1"/>
</dbReference>
<evidence type="ECO:0000313" key="2">
    <source>
        <dbReference type="Proteomes" id="UP000054874"/>
    </source>
</evidence>
<comment type="caution">
    <text evidence="1">The sequence shown here is derived from an EMBL/GenBank/DDBJ whole genome shotgun (WGS) entry which is preliminary data.</text>
</comment>
<reference evidence="1 2" key="1">
    <citation type="submission" date="2015-11" db="EMBL/GenBank/DDBJ databases">
        <title>Butyribacter intestini gen. nov., sp. nov., a butyric acid-producing bacterium of the family Lachnospiraceae isolated from the human faeces.</title>
        <authorList>
            <person name="Zou Y."/>
            <person name="Xue W."/>
            <person name="Luo G."/>
            <person name="Lv M."/>
        </authorList>
    </citation>
    <scope>NUCLEOTIDE SEQUENCE [LARGE SCALE GENOMIC DNA]</scope>
    <source>
        <strain evidence="1 2">ACET-33324</strain>
    </source>
</reference>
<proteinExistence type="predicted"/>
<accession>A0A0V8QJD3</accession>
<organism evidence="1 2">
    <name type="scientific">Acetivibrio ethanolgignens</name>
    <dbReference type="NCBI Taxonomy" id="290052"/>
    <lineage>
        <taxon>Bacteria</taxon>
        <taxon>Bacillati</taxon>
        <taxon>Bacillota</taxon>
        <taxon>Clostridia</taxon>
        <taxon>Eubacteriales</taxon>
        <taxon>Oscillospiraceae</taxon>
        <taxon>Acetivibrio</taxon>
    </lineage>
</organism>
<dbReference type="OrthoDB" id="1827122at2"/>
<dbReference type="EMBL" id="LNAM01000002">
    <property type="protein sequence ID" value="KSV60590.1"/>
    <property type="molecule type" value="Genomic_DNA"/>
</dbReference>
<dbReference type="STRING" id="290052.ASU35_05305"/>
<keyword evidence="2" id="KW-1185">Reference proteome</keyword>
<protein>
    <recommendedName>
        <fullName evidence="3">DNA-binding protein</fullName>
    </recommendedName>
</protein>
<evidence type="ECO:0008006" key="3">
    <source>
        <dbReference type="Google" id="ProtNLM"/>
    </source>
</evidence>
<dbReference type="AlphaFoldDB" id="A0A0V8QJD3"/>
<sequence>MSFGREEDYQGIDVEKLRIIVEAAQKPYISMAEGRLLYSLGRHSFEKLAKDSGARREVGGRILVNVKVLNKYIEDMFGSN</sequence>
<name>A0A0V8QJD3_9FIRM</name>